<feature type="domain" description="General stress protein FMN-binding split barrel" evidence="1">
    <location>
        <begin position="9"/>
        <end position="153"/>
    </location>
</feature>
<dbReference type="Proteomes" id="UP000095042">
    <property type="component" value="Unassembled WGS sequence"/>
</dbReference>
<dbReference type="Gene3D" id="2.30.110.10">
    <property type="entry name" value="Electron Transport, Fmn-binding Protein, Chain A"/>
    <property type="match status" value="1"/>
</dbReference>
<gene>
    <name evidence="2" type="ORF">AUC71_12135</name>
</gene>
<proteinExistence type="predicted"/>
<evidence type="ECO:0000313" key="2">
    <source>
        <dbReference type="EMBL" id="ODS03014.1"/>
    </source>
</evidence>
<dbReference type="EMBL" id="LPWD01000184">
    <property type="protein sequence ID" value="ODS03014.1"/>
    <property type="molecule type" value="Genomic_DNA"/>
</dbReference>
<dbReference type="InterPro" id="IPR012349">
    <property type="entry name" value="Split_barrel_FMN-bd"/>
</dbReference>
<dbReference type="InterPro" id="IPR052917">
    <property type="entry name" value="Stress-Dev_Protein"/>
</dbReference>
<dbReference type="OrthoDB" id="1432662at2"/>
<keyword evidence="3" id="KW-1185">Reference proteome</keyword>
<dbReference type="PANTHER" id="PTHR34818">
    <property type="entry name" value="PROTEIN BLI-3"/>
    <property type="match status" value="1"/>
</dbReference>
<protein>
    <recommendedName>
        <fullName evidence="1">General stress protein FMN-binding split barrel domain-containing protein</fullName>
    </recommendedName>
</protein>
<dbReference type="PANTHER" id="PTHR34818:SF1">
    <property type="entry name" value="PROTEIN BLI-3"/>
    <property type="match status" value="1"/>
</dbReference>
<organism evidence="2 3">
    <name type="scientific">Methyloceanibacter marginalis</name>
    <dbReference type="NCBI Taxonomy" id="1774971"/>
    <lineage>
        <taxon>Bacteria</taxon>
        <taxon>Pseudomonadati</taxon>
        <taxon>Pseudomonadota</taxon>
        <taxon>Alphaproteobacteria</taxon>
        <taxon>Hyphomicrobiales</taxon>
        <taxon>Hyphomicrobiaceae</taxon>
        <taxon>Methyloceanibacter</taxon>
    </lineage>
</organism>
<sequence>MTERGIAHLDRIWEVIGKAGICMMTTHFPDGLRARPMEARAEPETDAIWFLTDRRGLKDEEIEACPEVCLTFFHAPEKVYLSLTGDASVCRDPERAHALWNKKQEAWWDGPDDPNLLVLRVGLKRAEMWDGPANSAVAAHEFAKARMTGEKPNLGEKRKVTADMGNGP</sequence>
<comment type="caution">
    <text evidence="2">The sequence shown here is derived from an EMBL/GenBank/DDBJ whole genome shotgun (WGS) entry which is preliminary data.</text>
</comment>
<dbReference type="AlphaFoldDB" id="A0A1E3WB35"/>
<dbReference type="InterPro" id="IPR038725">
    <property type="entry name" value="YdaG_split_barrel_FMN-bd"/>
</dbReference>
<reference evidence="2 3" key="1">
    <citation type="journal article" date="2016" name="Environ. Microbiol.">
        <title>New Methyloceanibacter diversity from North Sea sediments includes methanotroph containing solely the soluble methane monooxygenase.</title>
        <authorList>
            <person name="Vekeman B."/>
            <person name="Kerckhof F.M."/>
            <person name="Cremers G."/>
            <person name="de Vos P."/>
            <person name="Vandamme P."/>
            <person name="Boon N."/>
            <person name="Op den Camp H.J."/>
            <person name="Heylen K."/>
        </authorList>
    </citation>
    <scope>NUCLEOTIDE SEQUENCE [LARGE SCALE GENOMIC DNA]</scope>
    <source>
        <strain evidence="2 3">R-67177</strain>
    </source>
</reference>
<name>A0A1E3WB35_9HYPH</name>
<evidence type="ECO:0000313" key="3">
    <source>
        <dbReference type="Proteomes" id="UP000095042"/>
    </source>
</evidence>
<accession>A0A1E3WB35</accession>
<dbReference type="Pfam" id="PF16242">
    <property type="entry name" value="Pyrid_ox_like"/>
    <property type="match status" value="1"/>
</dbReference>
<dbReference type="SUPFAM" id="SSF50475">
    <property type="entry name" value="FMN-binding split barrel"/>
    <property type="match status" value="1"/>
</dbReference>
<evidence type="ECO:0000259" key="1">
    <source>
        <dbReference type="Pfam" id="PF16242"/>
    </source>
</evidence>
<dbReference type="RefSeq" id="WP_069623799.1">
    <property type="nucleotide sequence ID" value="NZ_LPWD01000184.1"/>
</dbReference>